<evidence type="ECO:0000256" key="5">
    <source>
        <dbReference type="ARBA" id="ARBA00023136"/>
    </source>
</evidence>
<evidence type="ECO:0000256" key="6">
    <source>
        <dbReference type="RuleBase" id="RU363053"/>
    </source>
</evidence>
<proteinExistence type="inferred from homology"/>
<evidence type="ECO:0000313" key="8">
    <source>
        <dbReference type="Proteomes" id="UP000092321"/>
    </source>
</evidence>
<keyword evidence="4 6" id="KW-1133">Transmembrane helix</keyword>
<dbReference type="PANTHER" id="PTHR11266">
    <property type="entry name" value="PEROXISOMAL MEMBRANE PROTEIN 2, PXMP2 MPV17"/>
    <property type="match status" value="1"/>
</dbReference>
<dbReference type="GO" id="GO:0016020">
    <property type="term" value="C:membrane"/>
    <property type="evidence" value="ECO:0007669"/>
    <property type="project" value="UniProtKB-SubCell"/>
</dbReference>
<keyword evidence="5 6" id="KW-0472">Membrane</keyword>
<feature type="transmembrane region" description="Helical" evidence="6">
    <location>
        <begin position="125"/>
        <end position="148"/>
    </location>
</feature>
<keyword evidence="3 6" id="KW-0812">Transmembrane</keyword>
<name>A0A1B7THQ9_9ASCO</name>
<evidence type="ECO:0000256" key="2">
    <source>
        <dbReference type="ARBA" id="ARBA00006824"/>
    </source>
</evidence>
<dbReference type="OrthoDB" id="3970956at2759"/>
<comment type="caution">
    <text evidence="7">The sequence shown here is derived from an EMBL/GenBank/DDBJ whole genome shotgun (WGS) entry which is preliminary data.</text>
</comment>
<sequence>MFVFLTACNLLYFKYARAKLMSRSKILATVISNGLLNAVSDVIAQSITCFSLLNPGTLTTRNSNSFNNNSSDMFANNGDNRYQDDNLGLDLEDLEYQQSLLDNESIYLLDDMNNNNTNNSSDFQLWRLICFAIWGSFMANFQVPWYFILNKLFTEDPSIVQILERILSDQLFYSPISLYCFFAFANYVMDAGDVLSFRNKIKKIYLNTLMVNYLIWPAMQFINFSFINKDDQPLFSSCVSVVWNVVLSMRNASTK</sequence>
<comment type="subcellular location">
    <subcellularLocation>
        <location evidence="1">Membrane</location>
        <topology evidence="1">Multi-pass membrane protein</topology>
    </subcellularLocation>
</comment>
<evidence type="ECO:0000313" key="7">
    <source>
        <dbReference type="EMBL" id="OBA28263.1"/>
    </source>
</evidence>
<feature type="transmembrane region" description="Helical" evidence="6">
    <location>
        <begin position="172"/>
        <end position="192"/>
    </location>
</feature>
<keyword evidence="8" id="KW-1185">Reference proteome</keyword>
<dbReference type="EMBL" id="LXPE01000004">
    <property type="protein sequence ID" value="OBA28263.1"/>
    <property type="molecule type" value="Genomic_DNA"/>
</dbReference>
<gene>
    <name evidence="7" type="ORF">HANVADRAFT_21598</name>
</gene>
<feature type="transmembrane region" description="Helical" evidence="6">
    <location>
        <begin position="204"/>
        <end position="222"/>
    </location>
</feature>
<dbReference type="PANTHER" id="PTHR11266:SF50">
    <property type="entry name" value="VACUOLAR MEMBRANE PROTEIN YOR292C"/>
    <property type="match status" value="1"/>
</dbReference>
<accession>A0A1B7THQ9</accession>
<protein>
    <submittedName>
        <fullName evidence="7">Uncharacterized protein</fullName>
    </submittedName>
</protein>
<dbReference type="GO" id="GO:0005739">
    <property type="term" value="C:mitochondrion"/>
    <property type="evidence" value="ECO:0007669"/>
    <property type="project" value="TreeGrafter"/>
</dbReference>
<evidence type="ECO:0000256" key="3">
    <source>
        <dbReference type="ARBA" id="ARBA00022692"/>
    </source>
</evidence>
<evidence type="ECO:0000256" key="4">
    <source>
        <dbReference type="ARBA" id="ARBA00022989"/>
    </source>
</evidence>
<reference evidence="8" key="1">
    <citation type="journal article" date="2016" name="Proc. Natl. Acad. Sci. U.S.A.">
        <title>Comparative genomics of biotechnologically important yeasts.</title>
        <authorList>
            <person name="Riley R."/>
            <person name="Haridas S."/>
            <person name="Wolfe K.H."/>
            <person name="Lopes M.R."/>
            <person name="Hittinger C.T."/>
            <person name="Goeker M."/>
            <person name="Salamov A.A."/>
            <person name="Wisecaver J.H."/>
            <person name="Long T.M."/>
            <person name="Calvey C.H."/>
            <person name="Aerts A.L."/>
            <person name="Barry K.W."/>
            <person name="Choi C."/>
            <person name="Clum A."/>
            <person name="Coughlan A.Y."/>
            <person name="Deshpande S."/>
            <person name="Douglass A.P."/>
            <person name="Hanson S.J."/>
            <person name="Klenk H.-P."/>
            <person name="LaButti K.M."/>
            <person name="Lapidus A."/>
            <person name="Lindquist E.A."/>
            <person name="Lipzen A.M."/>
            <person name="Meier-Kolthoff J.P."/>
            <person name="Ohm R.A."/>
            <person name="Otillar R.P."/>
            <person name="Pangilinan J.L."/>
            <person name="Peng Y."/>
            <person name="Rokas A."/>
            <person name="Rosa C.A."/>
            <person name="Scheuner C."/>
            <person name="Sibirny A.A."/>
            <person name="Slot J.C."/>
            <person name="Stielow J.B."/>
            <person name="Sun H."/>
            <person name="Kurtzman C.P."/>
            <person name="Blackwell M."/>
            <person name="Grigoriev I.V."/>
            <person name="Jeffries T.W."/>
        </authorList>
    </citation>
    <scope>NUCLEOTIDE SEQUENCE [LARGE SCALE GENOMIC DNA]</scope>
    <source>
        <strain evidence="8">NRRL Y-1626</strain>
    </source>
</reference>
<evidence type="ECO:0000256" key="1">
    <source>
        <dbReference type="ARBA" id="ARBA00004141"/>
    </source>
</evidence>
<comment type="similarity">
    <text evidence="2 6">Belongs to the peroxisomal membrane protein PXMP2/4 family.</text>
</comment>
<organism evidence="7 8">
    <name type="scientific">Hanseniaspora valbyensis NRRL Y-1626</name>
    <dbReference type="NCBI Taxonomy" id="766949"/>
    <lineage>
        <taxon>Eukaryota</taxon>
        <taxon>Fungi</taxon>
        <taxon>Dikarya</taxon>
        <taxon>Ascomycota</taxon>
        <taxon>Saccharomycotina</taxon>
        <taxon>Saccharomycetes</taxon>
        <taxon>Saccharomycodales</taxon>
        <taxon>Saccharomycodaceae</taxon>
        <taxon>Hanseniaspora</taxon>
    </lineage>
</organism>
<dbReference type="AlphaFoldDB" id="A0A1B7THQ9"/>
<dbReference type="InterPro" id="IPR007248">
    <property type="entry name" value="Mpv17_PMP22"/>
</dbReference>
<dbReference type="Pfam" id="PF04117">
    <property type="entry name" value="Mpv17_PMP22"/>
    <property type="match status" value="1"/>
</dbReference>
<dbReference type="Proteomes" id="UP000092321">
    <property type="component" value="Unassembled WGS sequence"/>
</dbReference>